<evidence type="ECO:0000313" key="2">
    <source>
        <dbReference type="Proteomes" id="UP000004995"/>
    </source>
</evidence>
<dbReference type="InParanoid" id="K3Y4K9"/>
<evidence type="ECO:0000313" key="1">
    <source>
        <dbReference type="EnsemblPlants" id="KQL12194"/>
    </source>
</evidence>
<dbReference type="AlphaFoldDB" id="K3Y4K9"/>
<keyword evidence="2" id="KW-1185">Reference proteome</keyword>
<protein>
    <submittedName>
        <fullName evidence="1">Uncharacterized protein</fullName>
    </submittedName>
</protein>
<sequence>MDHSFPCSVSISSANTSHHLQFPHWTALPCR</sequence>
<name>K3Y4K9_SETIT</name>
<reference evidence="1" key="2">
    <citation type="submission" date="2018-08" db="UniProtKB">
        <authorList>
            <consortium name="EnsemblPlants"/>
        </authorList>
    </citation>
    <scope>IDENTIFICATION</scope>
    <source>
        <strain evidence="1">Yugu1</strain>
    </source>
</reference>
<dbReference type="Gramene" id="KQL12194">
    <property type="protein sequence ID" value="KQL12194"/>
    <property type="gene ID" value="SETIT_009147mg"/>
</dbReference>
<proteinExistence type="predicted"/>
<accession>K3Y4K9</accession>
<dbReference type="EnsemblPlants" id="KQL12194">
    <property type="protein sequence ID" value="KQL12194"/>
    <property type="gene ID" value="SETIT_009147mg"/>
</dbReference>
<reference evidence="2" key="1">
    <citation type="journal article" date="2012" name="Nat. Biotechnol.">
        <title>Reference genome sequence of the model plant Setaria.</title>
        <authorList>
            <person name="Bennetzen J.L."/>
            <person name="Schmutz J."/>
            <person name="Wang H."/>
            <person name="Percifield R."/>
            <person name="Hawkins J."/>
            <person name="Pontaroli A.C."/>
            <person name="Estep M."/>
            <person name="Feng L."/>
            <person name="Vaughn J.N."/>
            <person name="Grimwood J."/>
            <person name="Jenkins J."/>
            <person name="Barry K."/>
            <person name="Lindquist E."/>
            <person name="Hellsten U."/>
            <person name="Deshpande S."/>
            <person name="Wang X."/>
            <person name="Wu X."/>
            <person name="Mitros T."/>
            <person name="Triplett J."/>
            <person name="Yang X."/>
            <person name="Ye C.Y."/>
            <person name="Mauro-Herrera M."/>
            <person name="Wang L."/>
            <person name="Li P."/>
            <person name="Sharma M."/>
            <person name="Sharma R."/>
            <person name="Ronald P.C."/>
            <person name="Panaud O."/>
            <person name="Kellogg E.A."/>
            <person name="Brutnell T.P."/>
            <person name="Doust A.N."/>
            <person name="Tuskan G.A."/>
            <person name="Rokhsar D."/>
            <person name="Devos K.M."/>
        </authorList>
    </citation>
    <scope>NUCLEOTIDE SEQUENCE [LARGE SCALE GENOMIC DNA]</scope>
    <source>
        <strain evidence="2">cv. Yugu1</strain>
    </source>
</reference>
<organism evidence="1 2">
    <name type="scientific">Setaria italica</name>
    <name type="common">Foxtail millet</name>
    <name type="synonym">Panicum italicum</name>
    <dbReference type="NCBI Taxonomy" id="4555"/>
    <lineage>
        <taxon>Eukaryota</taxon>
        <taxon>Viridiplantae</taxon>
        <taxon>Streptophyta</taxon>
        <taxon>Embryophyta</taxon>
        <taxon>Tracheophyta</taxon>
        <taxon>Spermatophyta</taxon>
        <taxon>Magnoliopsida</taxon>
        <taxon>Liliopsida</taxon>
        <taxon>Poales</taxon>
        <taxon>Poaceae</taxon>
        <taxon>PACMAD clade</taxon>
        <taxon>Panicoideae</taxon>
        <taxon>Panicodae</taxon>
        <taxon>Paniceae</taxon>
        <taxon>Cenchrinae</taxon>
        <taxon>Setaria</taxon>
    </lineage>
</organism>
<dbReference type="HOGENOM" id="CLU_3400100_0_0_1"/>
<dbReference type="EMBL" id="AGNK02002703">
    <property type="status" value="NOT_ANNOTATED_CDS"/>
    <property type="molecule type" value="Genomic_DNA"/>
</dbReference>
<dbReference type="Proteomes" id="UP000004995">
    <property type="component" value="Unassembled WGS sequence"/>
</dbReference>